<dbReference type="GeneID" id="54580151"/>
<evidence type="ECO:0000313" key="2">
    <source>
        <dbReference type="Proteomes" id="UP000800094"/>
    </source>
</evidence>
<proteinExistence type="predicted"/>
<keyword evidence="2" id="KW-1185">Reference proteome</keyword>
<dbReference type="RefSeq" id="XP_033683934.1">
    <property type="nucleotide sequence ID" value="XM_033826821.1"/>
</dbReference>
<organism evidence="1 2">
    <name type="scientific">Trematosphaeria pertusa</name>
    <dbReference type="NCBI Taxonomy" id="390896"/>
    <lineage>
        <taxon>Eukaryota</taxon>
        <taxon>Fungi</taxon>
        <taxon>Dikarya</taxon>
        <taxon>Ascomycota</taxon>
        <taxon>Pezizomycotina</taxon>
        <taxon>Dothideomycetes</taxon>
        <taxon>Pleosporomycetidae</taxon>
        <taxon>Pleosporales</taxon>
        <taxon>Massarineae</taxon>
        <taxon>Trematosphaeriaceae</taxon>
        <taxon>Trematosphaeria</taxon>
    </lineage>
</organism>
<accession>A0A6A6IH86</accession>
<dbReference type="EMBL" id="ML987195">
    <property type="protein sequence ID" value="KAF2248930.1"/>
    <property type="molecule type" value="Genomic_DNA"/>
</dbReference>
<dbReference type="AlphaFoldDB" id="A0A6A6IH86"/>
<reference evidence="1" key="1">
    <citation type="journal article" date="2020" name="Stud. Mycol.">
        <title>101 Dothideomycetes genomes: a test case for predicting lifestyles and emergence of pathogens.</title>
        <authorList>
            <person name="Haridas S."/>
            <person name="Albert R."/>
            <person name="Binder M."/>
            <person name="Bloem J."/>
            <person name="Labutti K."/>
            <person name="Salamov A."/>
            <person name="Andreopoulos B."/>
            <person name="Baker S."/>
            <person name="Barry K."/>
            <person name="Bills G."/>
            <person name="Bluhm B."/>
            <person name="Cannon C."/>
            <person name="Castanera R."/>
            <person name="Culley D."/>
            <person name="Daum C."/>
            <person name="Ezra D."/>
            <person name="Gonzalez J."/>
            <person name="Henrissat B."/>
            <person name="Kuo A."/>
            <person name="Liang C."/>
            <person name="Lipzen A."/>
            <person name="Lutzoni F."/>
            <person name="Magnuson J."/>
            <person name="Mondo S."/>
            <person name="Nolan M."/>
            <person name="Ohm R."/>
            <person name="Pangilinan J."/>
            <person name="Park H.-J."/>
            <person name="Ramirez L."/>
            <person name="Alfaro M."/>
            <person name="Sun H."/>
            <person name="Tritt A."/>
            <person name="Yoshinaga Y."/>
            <person name="Zwiers L.-H."/>
            <person name="Turgeon B."/>
            <person name="Goodwin S."/>
            <person name="Spatafora J."/>
            <person name="Crous P."/>
            <person name="Grigoriev I."/>
        </authorList>
    </citation>
    <scope>NUCLEOTIDE SEQUENCE</scope>
    <source>
        <strain evidence="1">CBS 122368</strain>
    </source>
</reference>
<sequence>MALLEGMVRAACRPQSIPAPRAYSSPLTKMLQVPPATLERHSRMSTYDTTEKDDSIRKRSATEVRQAMTDIKSAALDSFYISARFRRRRDVENGHALLERYEKYTQHNPQLILFDDNGGPLLGLHIQRRVSRIVKMGIDIRIFTQLEARTEGKSKILEDSLTEFKRDCRGLRDEIAKHIIPDGVNVELEAARIV</sequence>
<dbReference type="Proteomes" id="UP000800094">
    <property type="component" value="Unassembled WGS sequence"/>
</dbReference>
<gene>
    <name evidence="1" type="ORF">BU26DRAFT_505051</name>
</gene>
<evidence type="ECO:0000313" key="1">
    <source>
        <dbReference type="EMBL" id="KAF2248930.1"/>
    </source>
</evidence>
<name>A0A6A6IH86_9PLEO</name>
<protein>
    <submittedName>
        <fullName evidence="1">Uncharacterized protein</fullName>
    </submittedName>
</protein>